<gene>
    <name evidence="1" type="ORF">ABS770_26160</name>
</gene>
<reference evidence="1" key="1">
    <citation type="submission" date="2024-06" db="EMBL/GenBank/DDBJ databases">
        <authorList>
            <person name="Campbell A.G."/>
        </authorList>
    </citation>
    <scope>NUCLEOTIDE SEQUENCE</scope>
    <source>
        <strain evidence="1">EM17</strain>
    </source>
</reference>
<accession>A0ABV1RA96</accession>
<sequence>MQDSHRDLMDAFLRCIVLDEEFADDVAVLADQCEQDGNHAVAAAMRSISWNQRIRGMEHCAEVATLDAMCADKLGADVE</sequence>
<dbReference type="EMBL" id="JBELQD010000056">
    <property type="protein sequence ID" value="MER2291745.1"/>
    <property type="molecule type" value="Genomic_DNA"/>
</dbReference>
<dbReference type="Proteomes" id="UP001432995">
    <property type="component" value="Unassembled WGS sequence"/>
</dbReference>
<protein>
    <submittedName>
        <fullName evidence="1">Uncharacterized protein</fullName>
    </submittedName>
</protein>
<evidence type="ECO:0000313" key="1">
    <source>
        <dbReference type="EMBL" id="MER2291745.1"/>
    </source>
</evidence>
<keyword evidence="2" id="KW-1185">Reference proteome</keyword>
<organism evidence="1 2">
    <name type="scientific">Methylobacterium brachiatum</name>
    <dbReference type="NCBI Taxonomy" id="269660"/>
    <lineage>
        <taxon>Bacteria</taxon>
        <taxon>Pseudomonadati</taxon>
        <taxon>Pseudomonadota</taxon>
        <taxon>Alphaproteobacteria</taxon>
        <taxon>Hyphomicrobiales</taxon>
        <taxon>Methylobacteriaceae</taxon>
        <taxon>Methylobacterium</taxon>
    </lineage>
</organism>
<dbReference type="RefSeq" id="WP_350381000.1">
    <property type="nucleotide sequence ID" value="NZ_JBELQD010000056.1"/>
</dbReference>
<comment type="caution">
    <text evidence="1">The sequence shown here is derived from an EMBL/GenBank/DDBJ whole genome shotgun (WGS) entry which is preliminary data.</text>
</comment>
<name>A0ABV1RA96_9HYPH</name>
<evidence type="ECO:0000313" key="2">
    <source>
        <dbReference type="Proteomes" id="UP001432995"/>
    </source>
</evidence>
<proteinExistence type="predicted"/>